<dbReference type="InterPro" id="IPR045864">
    <property type="entry name" value="aa-tRNA-synth_II/BPL/LPL"/>
</dbReference>
<dbReference type="PANTHER" id="PTHR22594:SF5">
    <property type="entry name" value="ASPARTATE--TRNA LIGASE, MITOCHONDRIAL"/>
    <property type="match status" value="1"/>
</dbReference>
<dbReference type="Gene3D" id="3.30.1360.30">
    <property type="entry name" value="GAD-like domain"/>
    <property type="match status" value="1"/>
</dbReference>
<proteinExistence type="inferred from homology"/>
<keyword evidence="3" id="KW-0547">Nucleotide-binding</keyword>
<dbReference type="PANTHER" id="PTHR22594">
    <property type="entry name" value="ASPARTYL/LYSYL-TRNA SYNTHETASE"/>
    <property type="match status" value="1"/>
</dbReference>
<name>A0ABR0CD24_PURLI</name>
<evidence type="ECO:0000256" key="5">
    <source>
        <dbReference type="ARBA" id="ARBA00022917"/>
    </source>
</evidence>
<evidence type="ECO:0000256" key="1">
    <source>
        <dbReference type="ARBA" id="ARBA00006303"/>
    </source>
</evidence>
<evidence type="ECO:0000256" key="4">
    <source>
        <dbReference type="ARBA" id="ARBA00022840"/>
    </source>
</evidence>
<evidence type="ECO:0000313" key="9">
    <source>
        <dbReference type="EMBL" id="KAK4094316.1"/>
    </source>
</evidence>
<dbReference type="InterPro" id="IPR004115">
    <property type="entry name" value="GAD-like_sf"/>
</dbReference>
<feature type="compositionally biased region" description="Acidic residues" evidence="7">
    <location>
        <begin position="971"/>
        <end position="989"/>
    </location>
</feature>
<reference evidence="9 10" key="1">
    <citation type="journal article" date="2024" name="Microbiol. Resour. Announc.">
        <title>Genome annotations for the ascomycete fungi Trichoderma harzianum, Trichoderma aggressivum, and Purpureocillium lilacinum.</title>
        <authorList>
            <person name="Beijen E.P.W."/>
            <person name="Ohm R.A."/>
        </authorList>
    </citation>
    <scope>NUCLEOTIDE SEQUENCE [LARGE SCALE GENOMIC DNA]</scope>
    <source>
        <strain evidence="9 10">CBS 150709</strain>
    </source>
</reference>
<dbReference type="InterPro" id="IPR002312">
    <property type="entry name" value="Asp/Asn-tRNA-synth_IIb"/>
</dbReference>
<evidence type="ECO:0000256" key="6">
    <source>
        <dbReference type="ARBA" id="ARBA00023146"/>
    </source>
</evidence>
<comment type="similarity">
    <text evidence="1">Belongs to the class-II aminoacyl-tRNA synthetase family. Type 1 subfamily.</text>
</comment>
<dbReference type="InterPro" id="IPR006195">
    <property type="entry name" value="aa-tRNA-synth_II"/>
</dbReference>
<dbReference type="PRINTS" id="PR01042">
    <property type="entry name" value="TRNASYNTHASP"/>
</dbReference>
<dbReference type="Pfam" id="PF00152">
    <property type="entry name" value="tRNA-synt_2"/>
    <property type="match status" value="1"/>
</dbReference>
<evidence type="ECO:0000256" key="7">
    <source>
        <dbReference type="SAM" id="MobiDB-lite"/>
    </source>
</evidence>
<evidence type="ECO:0000313" key="10">
    <source>
        <dbReference type="Proteomes" id="UP001287286"/>
    </source>
</evidence>
<dbReference type="SUPFAM" id="SSF55681">
    <property type="entry name" value="Class II aaRS and biotin synthetases"/>
    <property type="match status" value="1"/>
</dbReference>
<comment type="caution">
    <text evidence="9">The sequence shown here is derived from an EMBL/GenBank/DDBJ whole genome shotgun (WGS) entry which is preliminary data.</text>
</comment>
<keyword evidence="4" id="KW-0067">ATP-binding</keyword>
<dbReference type="Proteomes" id="UP001287286">
    <property type="component" value="Unassembled WGS sequence"/>
</dbReference>
<dbReference type="Pfam" id="PF03998">
    <property type="entry name" value="Utp11"/>
    <property type="match status" value="1"/>
</dbReference>
<dbReference type="PROSITE" id="PS50862">
    <property type="entry name" value="AA_TRNA_LIGASE_II"/>
    <property type="match status" value="1"/>
</dbReference>
<dbReference type="EMBL" id="JAWRVI010000003">
    <property type="protein sequence ID" value="KAK4094316.1"/>
    <property type="molecule type" value="Genomic_DNA"/>
</dbReference>
<feature type="compositionally biased region" description="Basic and acidic residues" evidence="7">
    <location>
        <begin position="55"/>
        <end position="67"/>
    </location>
</feature>
<gene>
    <name evidence="9" type="ORF">Purlil1_921</name>
</gene>
<keyword evidence="6" id="KW-0030">Aminoacyl-tRNA synthetase</keyword>
<dbReference type="InterPro" id="IPR004364">
    <property type="entry name" value="Aa-tRNA-synt_II"/>
</dbReference>
<accession>A0ABR0CD24</accession>
<feature type="region of interest" description="Disordered" evidence="7">
    <location>
        <begin position="1071"/>
        <end position="1103"/>
    </location>
</feature>
<feature type="compositionally biased region" description="Basic residues" evidence="7">
    <location>
        <begin position="1091"/>
        <end position="1103"/>
    </location>
</feature>
<evidence type="ECO:0000256" key="3">
    <source>
        <dbReference type="ARBA" id="ARBA00022741"/>
    </source>
</evidence>
<keyword evidence="2" id="KW-0436">Ligase</keyword>
<feature type="region of interest" description="Disordered" evidence="7">
    <location>
        <begin position="1"/>
        <end position="71"/>
    </location>
</feature>
<dbReference type="Gene3D" id="3.30.930.10">
    <property type="entry name" value="Bira Bifunctional Protein, Domain 2"/>
    <property type="match status" value="1"/>
</dbReference>
<keyword evidence="10" id="KW-1185">Reference proteome</keyword>
<feature type="domain" description="Aminoacyl-transfer RNA synthetases class-II family profile" evidence="8">
    <location>
        <begin position="324"/>
        <end position="774"/>
    </location>
</feature>
<feature type="region of interest" description="Disordered" evidence="7">
    <location>
        <begin position="969"/>
        <end position="1043"/>
    </location>
</feature>
<feature type="compositionally biased region" description="Acidic residues" evidence="7">
    <location>
        <begin position="1004"/>
        <end position="1042"/>
    </location>
</feature>
<evidence type="ECO:0000259" key="8">
    <source>
        <dbReference type="PROSITE" id="PS50862"/>
    </source>
</evidence>
<protein>
    <recommendedName>
        <fullName evidence="8">Aminoacyl-transfer RNA synthetases class-II family profile domain-containing protein</fullName>
    </recommendedName>
</protein>
<evidence type="ECO:0000256" key="2">
    <source>
        <dbReference type="ARBA" id="ARBA00022598"/>
    </source>
</evidence>
<keyword evidence="5" id="KW-0648">Protein biosynthesis</keyword>
<dbReference type="InterPro" id="IPR007144">
    <property type="entry name" value="SSU_processome_Utp11"/>
</dbReference>
<organism evidence="9 10">
    <name type="scientific">Purpureocillium lilacinum</name>
    <name type="common">Paecilomyces lilacinus</name>
    <dbReference type="NCBI Taxonomy" id="33203"/>
    <lineage>
        <taxon>Eukaryota</taxon>
        <taxon>Fungi</taxon>
        <taxon>Dikarya</taxon>
        <taxon>Ascomycota</taxon>
        <taxon>Pezizomycotina</taxon>
        <taxon>Sordariomycetes</taxon>
        <taxon>Hypocreomycetidae</taxon>
        <taxon>Hypocreales</taxon>
        <taxon>Ophiocordycipitaceae</taxon>
        <taxon>Purpureocillium</taxon>
    </lineage>
</organism>
<sequence length="1103" mass="122688">MALANDGQASSTLPGGSNSTATTPKPGTRRPSLTNSRADPAWQPVPPSSPATLKPEGESTRSDDGTHHFGTRFSSRLLNGRVMRRKEILAGAAAAEIYYVGGSAPIFPGSLAGVPALEHKLRWCMTSAHARLGRSAITSPSFISTANTHGVRNWRRAALQGLRAGGSAMSGSIGKHAGVPAGRARRQVQQLDQAPVCGFIGKRRNVGKHLSFADLTTPSGEVVQVCSSADTDAAAHERFRQIPAFAPVSIHVRDPPKTEQPDDGKRTVYLRDIRALNSVPKDLIVTSDVQFPQTKRHLQIRFHPELQARLRFRSWLKGDLNTALLDKGFVDVETPTLFKSTSEGAREFLVPTRQRGTAYALSQSPQQYKQVLMASGIARYMQWARCYRDEDLRADRQPEFSQLDMEWAFAGAQQVKDDVTDIILRALTQLPPQSYKDIRGERIPVAGAGDEPLPGDQSAQQAHEMRTITFAESIAAYGVDKPDLRIPNRIHAIPDLEPLRNFVGMITHLPDPTVEVFTFPLDCSPTEARAFVNKFMDSLPPALGENPDGKPQILIHDSSQPLSGFSSLGFEYQSVLDLAGKDIKDGDLVVFQAREKPSGQYCLGSTKLGELRGMLWRALVDEGHMQKPRLGDPGSLQFVWVTEFPMFKPVEEGEPGQGTAGISASHHPFTAPLSAADLELLFTDPLQAKSAAYDLVLNGVEVGGGSERNHIAEVQEFIMRDVLRMTDERVADFRHLFEALRSGCPPHAGFALGFDRLVALMTDTPTVRDVMAFPKTMKGEDPFVRSPSKLRDEQLAPYGLCLKRHPNFVRRYPLCSTSARITITITITNTSTMSSMRNAVQRRPHRERAQPLERRRLGLLEKHKDYSLRAQDYNKKQKQLKALRQKAADRNEDEFYFGMMSRSGPGARIKGGRRWTGTVDGDRGNRAMSVDEVRLLKTQDIGYVRTMRQVVAKEVRRLEEQVVLTRGLDRLDEDEDDDEALDDEDEDDMPMPTKPKAPRKILFVDDEEQRDDAMEDALEKAEEGEDDEPEAAADDDDDDDPEFERAKALRRLKRQLDNARKKLKVLTDTEEKLGVQRSKMAKTATSGGSTRRGKKIMVRTRKR</sequence>
<feature type="compositionally biased region" description="Polar residues" evidence="7">
    <location>
        <begin position="7"/>
        <end position="37"/>
    </location>
</feature>